<dbReference type="GO" id="GO:0004497">
    <property type="term" value="F:monooxygenase activity"/>
    <property type="evidence" value="ECO:0007669"/>
    <property type="project" value="UniProtKB-KW"/>
</dbReference>
<proteinExistence type="predicted"/>
<dbReference type="Pfam" id="PF13738">
    <property type="entry name" value="Pyr_redox_3"/>
    <property type="match status" value="1"/>
</dbReference>
<gene>
    <name evidence="1" type="ORF">GCM10017771_52920</name>
</gene>
<dbReference type="RefSeq" id="WP_332836396.1">
    <property type="nucleotide sequence ID" value="NZ_BNAT01000020.1"/>
</dbReference>
<accession>A0A918Z331</accession>
<keyword evidence="2" id="KW-1185">Reference proteome</keyword>
<keyword evidence="1" id="KW-0503">Monooxygenase</keyword>
<evidence type="ECO:0000313" key="1">
    <source>
        <dbReference type="EMBL" id="GHE35222.1"/>
    </source>
</evidence>
<name>A0A918Z331_9ACTN</name>
<organism evidence="1 2">
    <name type="scientific">Streptomyces capitiformicae</name>
    <dbReference type="NCBI Taxonomy" id="2014920"/>
    <lineage>
        <taxon>Bacteria</taxon>
        <taxon>Bacillati</taxon>
        <taxon>Actinomycetota</taxon>
        <taxon>Actinomycetes</taxon>
        <taxon>Kitasatosporales</taxon>
        <taxon>Streptomycetaceae</taxon>
        <taxon>Streptomyces</taxon>
    </lineage>
</organism>
<evidence type="ECO:0000313" key="2">
    <source>
        <dbReference type="Proteomes" id="UP000603227"/>
    </source>
</evidence>
<dbReference type="PANTHER" id="PTHR42877">
    <property type="entry name" value="L-ORNITHINE N(5)-MONOOXYGENASE-RELATED"/>
    <property type="match status" value="1"/>
</dbReference>
<dbReference type="EMBL" id="BNAT01000020">
    <property type="protein sequence ID" value="GHE35222.1"/>
    <property type="molecule type" value="Genomic_DNA"/>
</dbReference>
<dbReference type="InterPro" id="IPR051209">
    <property type="entry name" value="FAD-bind_Monooxygenase_sf"/>
</dbReference>
<sequence length="412" mass="45177">MRTTVRRHGIGPSLRHGVDVREARWDDRERRWHLETNDGPYSAPVLVLATGPWRRPRWPEVPGLTEFDGPVVHTARWDPSVRLTGRRIAVIGSGASAVQVVPAIQERAADVHVFQRTAHWLLPKPDHGIPGWLRAPGAQRVLRAAQYRVQEGLGYAFRHPRLVRPVEAAARAHLRRAVRDPGLRRALTPDYRLGCKRLLTSSTYYPALSRPHVRLHPTALAEVDGNRVIGADGSEAEADVIVLATGFHVGELPLARNVHGTHGRTLRDTWDGDGPQAYLGTSVSGFPNLFLLLGPNVLTGSTSTVTVVEGQLAHLTAALAHLRTAGKASLDLRPAVQARFNAAVQEALSTTVYNSGGCSSYYFSPSGRNTFCWPWSTGQLLHHLNHFDPDAYTWTAPGPTPACPVNEEEITA</sequence>
<keyword evidence="1" id="KW-0560">Oxidoreductase</keyword>
<dbReference type="PANTHER" id="PTHR42877:SF4">
    <property type="entry name" value="FAD_NAD(P)-BINDING DOMAIN-CONTAINING PROTEIN-RELATED"/>
    <property type="match status" value="1"/>
</dbReference>
<protein>
    <submittedName>
        <fullName evidence="1">Cyclohexanone monooxygenase</fullName>
    </submittedName>
</protein>
<dbReference type="InterPro" id="IPR036188">
    <property type="entry name" value="FAD/NAD-bd_sf"/>
</dbReference>
<reference evidence="1" key="1">
    <citation type="journal article" date="2014" name="Int. J. Syst. Evol. Microbiol.">
        <title>Complete genome sequence of Corynebacterium casei LMG S-19264T (=DSM 44701T), isolated from a smear-ripened cheese.</title>
        <authorList>
            <consortium name="US DOE Joint Genome Institute (JGI-PGF)"/>
            <person name="Walter F."/>
            <person name="Albersmeier A."/>
            <person name="Kalinowski J."/>
            <person name="Ruckert C."/>
        </authorList>
    </citation>
    <scope>NUCLEOTIDE SEQUENCE</scope>
    <source>
        <strain evidence="1">CGMCC 4.7403</strain>
    </source>
</reference>
<comment type="caution">
    <text evidence="1">The sequence shown here is derived from an EMBL/GenBank/DDBJ whole genome shotgun (WGS) entry which is preliminary data.</text>
</comment>
<dbReference type="AlphaFoldDB" id="A0A918Z331"/>
<reference evidence="1" key="2">
    <citation type="submission" date="2020-09" db="EMBL/GenBank/DDBJ databases">
        <authorList>
            <person name="Sun Q."/>
            <person name="Zhou Y."/>
        </authorList>
    </citation>
    <scope>NUCLEOTIDE SEQUENCE</scope>
    <source>
        <strain evidence="1">CGMCC 4.7403</strain>
    </source>
</reference>
<dbReference type="Proteomes" id="UP000603227">
    <property type="component" value="Unassembled WGS sequence"/>
</dbReference>
<dbReference type="Gene3D" id="3.50.50.60">
    <property type="entry name" value="FAD/NAD(P)-binding domain"/>
    <property type="match status" value="2"/>
</dbReference>
<dbReference type="SUPFAM" id="SSF51905">
    <property type="entry name" value="FAD/NAD(P)-binding domain"/>
    <property type="match status" value="2"/>
</dbReference>